<dbReference type="EMBL" id="CP089280">
    <property type="protein sequence ID" value="USP81422.1"/>
    <property type="molecule type" value="Genomic_DNA"/>
</dbReference>
<accession>A0A9Q8ZG94</accession>
<sequence>MGKKSGKKRGFCKPRGPKPKRLALAAEREAAAREQTDAAASAESLAMALSKPVARRAEADEEEEPDLSADEEYEYRGDGGGGDDVDDASDREYQDGVSEPGAREPTPTLLSPEEVEEGSGSPALPRSSSPTRAQSGEVDNLPSVPTPTRTAHGRVLNCDLPAALQQTNQGEPCTSLDDPAAPKEVSSLSSSAGRST</sequence>
<reference evidence="2" key="1">
    <citation type="submission" date="2021-12" db="EMBL/GenBank/DDBJ databases">
        <title>Curvularia clavata genome.</title>
        <authorList>
            <person name="Cao Y."/>
        </authorList>
    </citation>
    <scope>NUCLEOTIDE SEQUENCE</scope>
    <source>
        <strain evidence="2">Yc1106</strain>
    </source>
</reference>
<evidence type="ECO:0000313" key="2">
    <source>
        <dbReference type="EMBL" id="USP81422.1"/>
    </source>
</evidence>
<name>A0A9Q8ZG94_CURCL</name>
<feature type="compositionally biased region" description="Basic and acidic residues" evidence="1">
    <location>
        <begin position="26"/>
        <end position="36"/>
    </location>
</feature>
<organism evidence="2 3">
    <name type="scientific">Curvularia clavata</name>
    <dbReference type="NCBI Taxonomy" id="95742"/>
    <lineage>
        <taxon>Eukaryota</taxon>
        <taxon>Fungi</taxon>
        <taxon>Dikarya</taxon>
        <taxon>Ascomycota</taxon>
        <taxon>Pezizomycotina</taxon>
        <taxon>Dothideomycetes</taxon>
        <taxon>Pleosporomycetidae</taxon>
        <taxon>Pleosporales</taxon>
        <taxon>Pleosporineae</taxon>
        <taxon>Pleosporaceae</taxon>
        <taxon>Curvularia</taxon>
    </lineage>
</organism>
<gene>
    <name evidence="2" type="ORF">yc1106_08696</name>
</gene>
<feature type="compositionally biased region" description="Polar residues" evidence="1">
    <location>
        <begin position="186"/>
        <end position="196"/>
    </location>
</feature>
<dbReference type="VEuPathDB" id="FungiDB:yc1106_08696"/>
<protein>
    <submittedName>
        <fullName evidence="2">Uncharacterized protein</fullName>
    </submittedName>
</protein>
<dbReference type="Proteomes" id="UP001056012">
    <property type="component" value="Chromosome 7"/>
</dbReference>
<proteinExistence type="predicted"/>
<feature type="compositionally biased region" description="Low complexity" evidence="1">
    <location>
        <begin position="37"/>
        <end position="50"/>
    </location>
</feature>
<feature type="compositionally biased region" description="Acidic residues" evidence="1">
    <location>
        <begin position="59"/>
        <end position="73"/>
    </location>
</feature>
<keyword evidence="3" id="KW-1185">Reference proteome</keyword>
<dbReference type="AlphaFoldDB" id="A0A9Q8ZG94"/>
<evidence type="ECO:0000313" key="3">
    <source>
        <dbReference type="Proteomes" id="UP001056012"/>
    </source>
</evidence>
<feature type="compositionally biased region" description="Basic residues" evidence="1">
    <location>
        <begin position="1"/>
        <end position="21"/>
    </location>
</feature>
<feature type="region of interest" description="Disordered" evidence="1">
    <location>
        <begin position="1"/>
        <end position="196"/>
    </location>
</feature>
<evidence type="ECO:0000256" key="1">
    <source>
        <dbReference type="SAM" id="MobiDB-lite"/>
    </source>
</evidence>